<feature type="transmembrane region" description="Helical" evidence="7">
    <location>
        <begin position="236"/>
        <end position="260"/>
    </location>
</feature>
<dbReference type="Proteomes" id="UP000242913">
    <property type="component" value="Unassembled WGS sequence"/>
</dbReference>
<feature type="domain" description="SSD" evidence="8">
    <location>
        <begin position="240"/>
        <end position="397"/>
    </location>
</feature>
<dbReference type="PROSITE" id="PS50156">
    <property type="entry name" value="SSD"/>
    <property type="match status" value="1"/>
</dbReference>
<dbReference type="GO" id="GO:0018996">
    <property type="term" value="P:molting cycle, collagen and cuticulin-based cuticle"/>
    <property type="evidence" value="ECO:0007669"/>
    <property type="project" value="TreeGrafter"/>
</dbReference>
<evidence type="ECO:0000256" key="3">
    <source>
        <dbReference type="ARBA" id="ARBA00022692"/>
    </source>
</evidence>
<protein>
    <recommendedName>
        <fullName evidence="8">SSD domain-containing protein</fullName>
    </recommendedName>
</protein>
<feature type="transmembrane region" description="Helical" evidence="7">
    <location>
        <begin position="369"/>
        <end position="397"/>
    </location>
</feature>
<dbReference type="InterPro" id="IPR003392">
    <property type="entry name" value="PTHD_SSD"/>
</dbReference>
<feature type="transmembrane region" description="Helical" evidence="7">
    <location>
        <begin position="300"/>
        <end position="323"/>
    </location>
</feature>
<accession>A0A238BJB5</accession>
<dbReference type="InterPro" id="IPR051697">
    <property type="entry name" value="Patched_domain-protein"/>
</dbReference>
<feature type="transmembrane region" description="Helical" evidence="7">
    <location>
        <begin position="825"/>
        <end position="846"/>
    </location>
</feature>
<dbReference type="SUPFAM" id="SSF82866">
    <property type="entry name" value="Multidrug efflux transporter AcrB transmembrane domain"/>
    <property type="match status" value="2"/>
</dbReference>
<feature type="transmembrane region" description="Helical" evidence="7">
    <location>
        <begin position="715"/>
        <end position="735"/>
    </location>
</feature>
<dbReference type="EMBL" id="KZ271554">
    <property type="protein sequence ID" value="OZC04956.1"/>
    <property type="molecule type" value="Genomic_DNA"/>
</dbReference>
<keyword evidence="6" id="KW-0325">Glycoprotein</keyword>
<evidence type="ECO:0000256" key="6">
    <source>
        <dbReference type="ARBA" id="ARBA00023180"/>
    </source>
</evidence>
<dbReference type="GO" id="GO:0030659">
    <property type="term" value="C:cytoplasmic vesicle membrane"/>
    <property type="evidence" value="ECO:0007669"/>
    <property type="project" value="TreeGrafter"/>
</dbReference>
<dbReference type="OrthoDB" id="6510177at2759"/>
<reference evidence="9 10" key="1">
    <citation type="submission" date="2015-12" db="EMBL/GenBank/DDBJ databases">
        <title>Draft genome of the nematode, Onchocerca flexuosa.</title>
        <authorList>
            <person name="Mitreva M."/>
        </authorList>
    </citation>
    <scope>NUCLEOTIDE SEQUENCE [LARGE SCALE GENOMIC DNA]</scope>
    <source>
        <strain evidence="9">Red Deer</strain>
    </source>
</reference>
<dbReference type="PANTHER" id="PTHR10796:SF103">
    <property type="entry name" value="SSD DOMAIN-CONTAINING PROTEIN"/>
    <property type="match status" value="1"/>
</dbReference>
<feature type="transmembrane region" description="Helical" evidence="7">
    <location>
        <begin position="272"/>
        <end position="294"/>
    </location>
</feature>
<evidence type="ECO:0000256" key="7">
    <source>
        <dbReference type="SAM" id="Phobius"/>
    </source>
</evidence>
<feature type="transmembrane region" description="Helical" evidence="7">
    <location>
        <begin position="344"/>
        <end position="363"/>
    </location>
</feature>
<organism evidence="9 10">
    <name type="scientific">Onchocerca flexuosa</name>
    <dbReference type="NCBI Taxonomy" id="387005"/>
    <lineage>
        <taxon>Eukaryota</taxon>
        <taxon>Metazoa</taxon>
        <taxon>Ecdysozoa</taxon>
        <taxon>Nematoda</taxon>
        <taxon>Chromadorea</taxon>
        <taxon>Rhabditida</taxon>
        <taxon>Spirurina</taxon>
        <taxon>Spiruromorpha</taxon>
        <taxon>Filarioidea</taxon>
        <taxon>Onchocercidae</taxon>
        <taxon>Onchocerca</taxon>
    </lineage>
</organism>
<keyword evidence="10" id="KW-1185">Reference proteome</keyword>
<evidence type="ECO:0000313" key="9">
    <source>
        <dbReference type="EMBL" id="OZC04956.1"/>
    </source>
</evidence>
<evidence type="ECO:0000313" key="10">
    <source>
        <dbReference type="Proteomes" id="UP000242913"/>
    </source>
</evidence>
<dbReference type="Gene3D" id="1.20.1640.10">
    <property type="entry name" value="Multidrug efflux transporter AcrB transmembrane domain"/>
    <property type="match status" value="2"/>
</dbReference>
<feature type="transmembrane region" description="Helical" evidence="7">
    <location>
        <begin position="482"/>
        <end position="501"/>
    </location>
</feature>
<name>A0A238BJB5_9BILA</name>
<feature type="transmembrane region" description="Helical" evidence="7">
    <location>
        <begin position="858"/>
        <end position="880"/>
    </location>
</feature>
<evidence type="ECO:0000256" key="2">
    <source>
        <dbReference type="ARBA" id="ARBA00005585"/>
    </source>
</evidence>
<sequence length="894" mass="101660">MRFLERIFQRYGRYIAKHPIPFMVLPILTTLFSTIGLPYFHMDNDIWNIYSPINGLSRVEEKALERFEYASSVHHYRLQILVNRKDGGNLMNDNNTNEILKLDRFIANNVTISNGFDLFTYRNICGVYCNDSNDIALTFIKAAININNEFSPSLSFTFPKARIFGKYIFMGYSVGDLHYSEQNATIVNLNLPHGKTIAKNFESKLQTILTLATYKSKDLKYALFSRDREIDEQSQIALTAIPFLGVTALILIIFMVITLIDFPFENSQHIEAIFAVLSPAMALITSFGILWGIGLPFSNILTVVPFLVITIGVDDAFLILAAWRHSSPDSTLETRMGETLIHSGASVTVTSLTDILCFVVGLFSNLPVVQLFCIYTSVAIMIDFIYQITFFTAIVAYKGRQKINYMKRTNYCGQNFKSRNIIDGLWSKSKQKNSHKLYVTDADILKYYLPNGDSLSPKMLKKISTKSQNFLQKFINILHLPFTKFVVIAAFITHITVISYLCTEVNTDFNMENLYLENSNMNAISRQLQRFNLKEAFVVNFGLYPLPNFADVFIRNKFDRLVEELETIPEFGMGSNGTVLWTRDFADIIALSDDESNFWQEDNLLSIFREYEIDEKFITTEKRSDGMEVISGFFWSITYHNLNNFLDVQKLMEQRRSIISKYAQFFNVSSHHPLEKVPTESAASAAINFLQTAFSAVILMSALVYFFIADLSAVVAVVISILSICFGALAYLHLWNVRLDAISLISLLMSIGFSVDYSAHICYHYLIQRDNKKSEERCHQPISIIVGSDINIKNSSIVPSINSSSSSIQLNIDTRARLLVTFKNVGWPVIQSGLSTLLGVLPMIMVKAYVVAVFWKTVLLLIVLGMIHALILLPIILIIFSDLKCYIIRFCRSK</sequence>
<dbReference type="AlphaFoldDB" id="A0A238BJB5"/>
<evidence type="ECO:0000256" key="4">
    <source>
        <dbReference type="ARBA" id="ARBA00022989"/>
    </source>
</evidence>
<feature type="transmembrane region" description="Helical" evidence="7">
    <location>
        <begin position="741"/>
        <end position="767"/>
    </location>
</feature>
<dbReference type="Pfam" id="PF02460">
    <property type="entry name" value="Patched"/>
    <property type="match status" value="1"/>
</dbReference>
<dbReference type="PANTHER" id="PTHR10796">
    <property type="entry name" value="PATCHED-RELATED"/>
    <property type="match status" value="1"/>
</dbReference>
<proteinExistence type="inferred from homology"/>
<evidence type="ECO:0000259" key="8">
    <source>
        <dbReference type="PROSITE" id="PS50156"/>
    </source>
</evidence>
<dbReference type="GO" id="GO:0006897">
    <property type="term" value="P:endocytosis"/>
    <property type="evidence" value="ECO:0007669"/>
    <property type="project" value="TreeGrafter"/>
</dbReference>
<feature type="transmembrane region" description="Helical" evidence="7">
    <location>
        <begin position="689"/>
        <end position="708"/>
    </location>
</feature>
<comment type="similarity">
    <text evidence="2">Belongs to the patched family.</text>
</comment>
<keyword evidence="3 7" id="KW-0812">Transmembrane</keyword>
<dbReference type="GO" id="GO:0005886">
    <property type="term" value="C:plasma membrane"/>
    <property type="evidence" value="ECO:0007669"/>
    <property type="project" value="TreeGrafter"/>
</dbReference>
<evidence type="ECO:0000256" key="5">
    <source>
        <dbReference type="ARBA" id="ARBA00023136"/>
    </source>
</evidence>
<keyword evidence="5 7" id="KW-0472">Membrane</keyword>
<keyword evidence="4 7" id="KW-1133">Transmembrane helix</keyword>
<gene>
    <name evidence="9" type="ORF">X798_08074</name>
</gene>
<feature type="transmembrane region" description="Helical" evidence="7">
    <location>
        <begin position="20"/>
        <end position="40"/>
    </location>
</feature>
<dbReference type="InterPro" id="IPR000731">
    <property type="entry name" value="SSD"/>
</dbReference>
<comment type="subcellular location">
    <subcellularLocation>
        <location evidence="1">Membrane</location>
        <topology evidence="1">Multi-pass membrane protein</topology>
    </subcellularLocation>
</comment>
<evidence type="ECO:0000256" key="1">
    <source>
        <dbReference type="ARBA" id="ARBA00004141"/>
    </source>
</evidence>